<keyword evidence="2" id="KW-0472">Membrane</keyword>
<feature type="compositionally biased region" description="Basic and acidic residues" evidence="1">
    <location>
        <begin position="49"/>
        <end position="94"/>
    </location>
</feature>
<reference evidence="3" key="1">
    <citation type="submission" date="2016-06" db="EMBL/GenBank/DDBJ databases">
        <authorList>
            <person name="Cuomo C."/>
            <person name="Litvintseva A."/>
            <person name="Heitman J."/>
            <person name="Chen Y."/>
            <person name="Sun S."/>
            <person name="Springer D."/>
            <person name="Dromer F."/>
            <person name="Young S."/>
            <person name="Zeng Q."/>
            <person name="Chapman S."/>
            <person name="Gujja S."/>
            <person name="Saif S."/>
            <person name="Birren B."/>
        </authorList>
    </citation>
    <scope>NUCLEOTIDE SEQUENCE</scope>
    <source>
        <strain evidence="3">CBS 7841</strain>
    </source>
</reference>
<dbReference type="PANTHER" id="PTHR28049">
    <property type="entry name" value="TRANSMEMBRANE PROTEIN YOR223W"/>
    <property type="match status" value="1"/>
</dbReference>
<dbReference type="Proteomes" id="UP000094043">
    <property type="component" value="Chromosome 7"/>
</dbReference>
<dbReference type="InterPro" id="IPR025390">
    <property type="entry name" value="Dsc3_C"/>
</dbReference>
<dbReference type="EMBL" id="CP143790">
    <property type="protein sequence ID" value="WVN90547.1"/>
    <property type="molecule type" value="Genomic_DNA"/>
</dbReference>
<feature type="transmembrane region" description="Helical" evidence="2">
    <location>
        <begin position="416"/>
        <end position="434"/>
    </location>
</feature>
<dbReference type="PANTHER" id="PTHR28049:SF1">
    <property type="entry name" value="DSC E3 UBIQUITIN LIGASE COMPLEX SUBUNIT 3"/>
    <property type="match status" value="1"/>
</dbReference>
<reference evidence="3" key="2">
    <citation type="journal article" date="2022" name="Elife">
        <title>Obligate sexual reproduction of a homothallic fungus closely related to the Cryptococcus pathogenic species complex.</title>
        <authorList>
            <person name="Passer A.R."/>
            <person name="Clancey S.A."/>
            <person name="Shea T."/>
            <person name="David-Palma M."/>
            <person name="Averette A.F."/>
            <person name="Boekhout T."/>
            <person name="Porcel B.M."/>
            <person name="Nowrousian M."/>
            <person name="Cuomo C.A."/>
            <person name="Sun S."/>
            <person name="Heitman J."/>
            <person name="Coelho M.A."/>
        </authorList>
    </citation>
    <scope>NUCLEOTIDE SEQUENCE</scope>
    <source>
        <strain evidence="3">CBS 7841</strain>
    </source>
</reference>
<evidence type="ECO:0000256" key="2">
    <source>
        <dbReference type="SAM" id="Phobius"/>
    </source>
</evidence>
<dbReference type="RefSeq" id="XP_066071247.1">
    <property type="nucleotide sequence ID" value="XM_066215150.1"/>
</dbReference>
<dbReference type="SUPFAM" id="SSF54236">
    <property type="entry name" value="Ubiquitin-like"/>
    <property type="match status" value="1"/>
</dbReference>
<accession>A0A1E3IBM1</accession>
<dbReference type="KEGG" id="cdep:91089995"/>
<keyword evidence="2" id="KW-1133">Transmembrane helix</keyword>
<evidence type="ECO:0000313" key="3">
    <source>
        <dbReference type="EMBL" id="WVN90547.1"/>
    </source>
</evidence>
<protein>
    <submittedName>
        <fullName evidence="3">Uncharacterized protein</fullName>
    </submittedName>
</protein>
<feature type="region of interest" description="Disordered" evidence="1">
    <location>
        <begin position="1"/>
        <end position="94"/>
    </location>
</feature>
<keyword evidence="4" id="KW-1185">Reference proteome</keyword>
<reference evidence="3" key="3">
    <citation type="submission" date="2024-01" db="EMBL/GenBank/DDBJ databases">
        <authorList>
            <person name="Coelho M.A."/>
            <person name="David-Palma M."/>
            <person name="Shea T."/>
            <person name="Sun S."/>
            <person name="Cuomo C.A."/>
            <person name="Heitman J."/>
        </authorList>
    </citation>
    <scope>NUCLEOTIDE SEQUENCE</scope>
    <source>
        <strain evidence="3">CBS 7841</strain>
    </source>
</reference>
<dbReference type="Gene3D" id="3.10.20.90">
    <property type="entry name" value="Phosphatidylinositol 3-kinase Catalytic Subunit, Chain A, domain 1"/>
    <property type="match status" value="1"/>
</dbReference>
<dbReference type="AlphaFoldDB" id="A0A1E3IBM1"/>
<dbReference type="OrthoDB" id="2556122at2759"/>
<name>A0A1E3IBM1_9TREE</name>
<evidence type="ECO:0000313" key="4">
    <source>
        <dbReference type="Proteomes" id="UP000094043"/>
    </source>
</evidence>
<organism evidence="3 4">
    <name type="scientific">Cryptococcus depauperatus CBS 7841</name>
    <dbReference type="NCBI Taxonomy" id="1295531"/>
    <lineage>
        <taxon>Eukaryota</taxon>
        <taxon>Fungi</taxon>
        <taxon>Dikarya</taxon>
        <taxon>Basidiomycota</taxon>
        <taxon>Agaricomycotina</taxon>
        <taxon>Tremellomycetes</taxon>
        <taxon>Tremellales</taxon>
        <taxon>Cryptococcaceae</taxon>
        <taxon>Cryptococcus</taxon>
    </lineage>
</organism>
<dbReference type="Pfam" id="PF10302">
    <property type="entry name" value="Dsc3_N"/>
    <property type="match status" value="1"/>
</dbReference>
<dbReference type="Pfam" id="PF13373">
    <property type="entry name" value="Dsc3_C"/>
    <property type="match status" value="1"/>
</dbReference>
<sequence length="435" mass="48352">MPTDSTESQPLLPLHTTPTSSKLGARRYIPSPTFPSPFESNSQSIGNGRLEREEDEGRERTVKLDKGKGRALPPDEKNQDEAEKEDGVDGRDQTRDITIMFSNRPYTNLLLTLMPTNSVLQLKSLIKAHHPDLAGRNIKLIHAGRLLADGVRVIAWVEAFEKRIKRRTEGAVESVVREVRGLGEEKNGHAKEKEMVWIHCIIGNEEEANSSAPSDAPAAPVRRGFDTLLDAGLSPEDVAQMRRQFYESRGEEVPEGVEAGHINDEHARALEEQWIEGDLTAETAITSDEGLYTSILHGLLVGFLFPLMAWLFFRELPLPNFFDADAEAREHFARMAEKRTTRTTGAAGANEREQENEAQVGNGSGSTHATEIQRQVQIQVQLLENLSNQVNSRMATNFAMSGLTVPTQVFGKRMQMGIFLGTIINFAFGALRMLN</sequence>
<keyword evidence="2" id="KW-0812">Transmembrane</keyword>
<gene>
    <name evidence="3" type="ORF">L203_105786</name>
</gene>
<dbReference type="InterPro" id="IPR045226">
    <property type="entry name" value="Dsc3"/>
</dbReference>
<dbReference type="VEuPathDB" id="FungiDB:L203_04924"/>
<dbReference type="GO" id="GO:0044695">
    <property type="term" value="C:Dsc E3 ubiquitin ligase complex"/>
    <property type="evidence" value="ECO:0007669"/>
    <property type="project" value="InterPro"/>
</dbReference>
<feature type="region of interest" description="Disordered" evidence="1">
    <location>
        <begin position="336"/>
        <end position="368"/>
    </location>
</feature>
<proteinExistence type="predicted"/>
<feature type="transmembrane region" description="Helical" evidence="2">
    <location>
        <begin position="291"/>
        <end position="313"/>
    </location>
</feature>
<dbReference type="GeneID" id="91089995"/>
<evidence type="ECO:0000256" key="1">
    <source>
        <dbReference type="SAM" id="MobiDB-lite"/>
    </source>
</evidence>
<feature type="compositionally biased region" description="Polar residues" evidence="1">
    <location>
        <begin position="357"/>
        <end position="368"/>
    </location>
</feature>
<dbReference type="GO" id="GO:0005783">
    <property type="term" value="C:endoplasmic reticulum"/>
    <property type="evidence" value="ECO:0007669"/>
    <property type="project" value="TreeGrafter"/>
</dbReference>
<dbReference type="InterPro" id="IPR019413">
    <property type="entry name" value="Dsc3_ub-like_dom"/>
</dbReference>
<dbReference type="InterPro" id="IPR029071">
    <property type="entry name" value="Ubiquitin-like_domsf"/>
</dbReference>